<evidence type="ECO:0000256" key="6">
    <source>
        <dbReference type="ARBA" id="ARBA00023004"/>
    </source>
</evidence>
<evidence type="ECO:0000256" key="8">
    <source>
        <dbReference type="ARBA" id="ARBA00023136"/>
    </source>
</evidence>
<keyword evidence="13" id="KW-1185">Reference proteome</keyword>
<dbReference type="GO" id="GO:0020037">
    <property type="term" value="F:heme binding"/>
    <property type="evidence" value="ECO:0007669"/>
    <property type="project" value="InterPro"/>
</dbReference>
<keyword evidence="8 11" id="KW-0472">Membrane</keyword>
<gene>
    <name evidence="12" type="ORF">HNY73_004742</name>
</gene>
<comment type="cofactor">
    <cofactor evidence="1 9">
        <name>heme</name>
        <dbReference type="ChEBI" id="CHEBI:30413"/>
    </cofactor>
</comment>
<evidence type="ECO:0000256" key="1">
    <source>
        <dbReference type="ARBA" id="ARBA00001971"/>
    </source>
</evidence>
<sequence length="555" mass="64991">MFAWITELDTERVPLAARLRNLWPVLIPLCITFVLTLVQWLWWKYNVWNLSSLPTSKCKYHVIMTTTILASVFKNKVADANVLFFQILRGMCSITQQMNQGIFYFWTGLRPVVFCFSPEFFEAILKNPNNVRKSFDYTFLSLWLKEGLVTSEGPKWKQRRRALTTAFHFRILEDFVSVFDDQSKYMVEKLKNVPEKNRVIDIVPYITRCTLDIICETAMGLRINAQDNEDSFYVRAMHRVAEGFIGRLLRPWLWSDLIYFRTKRGQEFKANAAKMDEFTRKLSININHMISGTSRNDGNQLYGYIERKSELLARLKNNEDTLNRNPEKKKAFMDLLLDMHLSDPKSFTERDIQEEVDSFMFAGHDTTAVGTSWVLYLLGLHPEVQDKILEELDRECGDDPDKPFQEDCLKRLKYLECVIKEAQRIYTPAPFIGRQLQEDVEVDGFKIPKGTTCMLVIYMLHRHPESFPDPEIFNPDRFLPENCLDRHPFAYCPFSAGSRSCIGQKFAMLEEKVMIANVLRNFRVRSVDQRDKLHLSAEMVLRSRNGIRLELTPRK</sequence>
<protein>
    <submittedName>
        <fullName evidence="12">Cytochrome P450 4c3 like protein</fullName>
    </submittedName>
</protein>
<evidence type="ECO:0000256" key="11">
    <source>
        <dbReference type="SAM" id="Phobius"/>
    </source>
</evidence>
<dbReference type="Pfam" id="PF00067">
    <property type="entry name" value="p450"/>
    <property type="match status" value="1"/>
</dbReference>
<accession>A0A8T0FPX7</accession>
<evidence type="ECO:0000256" key="7">
    <source>
        <dbReference type="ARBA" id="ARBA00023033"/>
    </source>
</evidence>
<evidence type="ECO:0000256" key="2">
    <source>
        <dbReference type="ARBA" id="ARBA00004586"/>
    </source>
</evidence>
<dbReference type="SUPFAM" id="SSF48264">
    <property type="entry name" value="Cytochrome P450"/>
    <property type="match status" value="1"/>
</dbReference>
<comment type="caution">
    <text evidence="12">The sequence shown here is derived from an EMBL/GenBank/DDBJ whole genome shotgun (WGS) entry which is preliminary data.</text>
</comment>
<dbReference type="PROSITE" id="PS00086">
    <property type="entry name" value="CYTOCHROME_P450"/>
    <property type="match status" value="1"/>
</dbReference>
<dbReference type="InterPro" id="IPR050196">
    <property type="entry name" value="Cytochrome_P450_Monoox"/>
</dbReference>
<dbReference type="InterPro" id="IPR017972">
    <property type="entry name" value="Cyt_P450_CS"/>
</dbReference>
<dbReference type="GO" id="GO:0005789">
    <property type="term" value="C:endoplasmic reticulum membrane"/>
    <property type="evidence" value="ECO:0007669"/>
    <property type="project" value="UniProtKB-SubCell"/>
</dbReference>
<evidence type="ECO:0000256" key="10">
    <source>
        <dbReference type="RuleBase" id="RU000461"/>
    </source>
</evidence>
<dbReference type="Gene3D" id="1.10.630.10">
    <property type="entry name" value="Cytochrome P450"/>
    <property type="match status" value="1"/>
</dbReference>
<feature type="transmembrane region" description="Helical" evidence="11">
    <location>
        <begin position="21"/>
        <end position="43"/>
    </location>
</feature>
<reference evidence="12" key="1">
    <citation type="journal article" date="2020" name="bioRxiv">
        <title>Chromosome-level reference genome of the European wasp spider Argiope bruennichi: a resource for studies on range expansion and evolutionary adaptation.</title>
        <authorList>
            <person name="Sheffer M.M."/>
            <person name="Hoppe A."/>
            <person name="Krehenwinkel H."/>
            <person name="Uhl G."/>
            <person name="Kuss A.W."/>
            <person name="Jensen L."/>
            <person name="Jensen C."/>
            <person name="Gillespie R.G."/>
            <person name="Hoff K.J."/>
            <person name="Prost S."/>
        </authorList>
    </citation>
    <scope>NUCLEOTIDE SEQUENCE</scope>
</reference>
<dbReference type="PRINTS" id="PR00385">
    <property type="entry name" value="P450"/>
</dbReference>
<dbReference type="GO" id="GO:0004497">
    <property type="term" value="F:monooxygenase activity"/>
    <property type="evidence" value="ECO:0007669"/>
    <property type="project" value="UniProtKB-KW"/>
</dbReference>
<keyword evidence="9 10" id="KW-0479">Metal-binding</keyword>
<dbReference type="PANTHER" id="PTHR24291:SF189">
    <property type="entry name" value="CYTOCHROME P450 4C3-RELATED"/>
    <property type="match status" value="1"/>
</dbReference>
<dbReference type="AlphaFoldDB" id="A0A8T0FPX7"/>
<dbReference type="CDD" id="cd20628">
    <property type="entry name" value="CYP4"/>
    <property type="match status" value="1"/>
</dbReference>
<organism evidence="12 13">
    <name type="scientific">Argiope bruennichi</name>
    <name type="common">Wasp spider</name>
    <name type="synonym">Aranea bruennichi</name>
    <dbReference type="NCBI Taxonomy" id="94029"/>
    <lineage>
        <taxon>Eukaryota</taxon>
        <taxon>Metazoa</taxon>
        <taxon>Ecdysozoa</taxon>
        <taxon>Arthropoda</taxon>
        <taxon>Chelicerata</taxon>
        <taxon>Arachnida</taxon>
        <taxon>Araneae</taxon>
        <taxon>Araneomorphae</taxon>
        <taxon>Entelegynae</taxon>
        <taxon>Araneoidea</taxon>
        <taxon>Araneidae</taxon>
        <taxon>Argiope</taxon>
    </lineage>
</organism>
<keyword evidence="7 10" id="KW-0503">Monooxygenase</keyword>
<dbReference type="Proteomes" id="UP000807504">
    <property type="component" value="Unassembled WGS sequence"/>
</dbReference>
<evidence type="ECO:0000256" key="5">
    <source>
        <dbReference type="ARBA" id="ARBA00022824"/>
    </source>
</evidence>
<comment type="subcellular location">
    <subcellularLocation>
        <location evidence="2">Endoplasmic reticulum membrane</location>
    </subcellularLocation>
</comment>
<dbReference type="PANTHER" id="PTHR24291">
    <property type="entry name" value="CYTOCHROME P450 FAMILY 4"/>
    <property type="match status" value="1"/>
</dbReference>
<name>A0A8T0FPX7_ARGBR</name>
<keyword evidence="11" id="KW-0812">Transmembrane</keyword>
<evidence type="ECO:0000313" key="13">
    <source>
        <dbReference type="Proteomes" id="UP000807504"/>
    </source>
</evidence>
<evidence type="ECO:0000256" key="4">
    <source>
        <dbReference type="ARBA" id="ARBA00022617"/>
    </source>
</evidence>
<comment type="similarity">
    <text evidence="3 10">Belongs to the cytochrome P450 family.</text>
</comment>
<keyword evidence="6 9" id="KW-0408">Iron</keyword>
<dbReference type="InterPro" id="IPR002401">
    <property type="entry name" value="Cyt_P450_E_grp-I"/>
</dbReference>
<feature type="binding site" description="axial binding residue" evidence="9">
    <location>
        <position position="501"/>
    </location>
    <ligand>
        <name>heme</name>
        <dbReference type="ChEBI" id="CHEBI:30413"/>
    </ligand>
    <ligandPart>
        <name>Fe</name>
        <dbReference type="ChEBI" id="CHEBI:18248"/>
    </ligandPart>
</feature>
<keyword evidence="4 9" id="KW-0349">Heme</keyword>
<dbReference type="InterPro" id="IPR036396">
    <property type="entry name" value="Cyt_P450_sf"/>
</dbReference>
<evidence type="ECO:0000256" key="3">
    <source>
        <dbReference type="ARBA" id="ARBA00010617"/>
    </source>
</evidence>
<dbReference type="GO" id="GO:0016705">
    <property type="term" value="F:oxidoreductase activity, acting on paired donors, with incorporation or reduction of molecular oxygen"/>
    <property type="evidence" value="ECO:0007669"/>
    <property type="project" value="InterPro"/>
</dbReference>
<keyword evidence="10" id="KW-0560">Oxidoreductase</keyword>
<dbReference type="InterPro" id="IPR001128">
    <property type="entry name" value="Cyt_P450"/>
</dbReference>
<evidence type="ECO:0000313" key="12">
    <source>
        <dbReference type="EMBL" id="KAF8793234.1"/>
    </source>
</evidence>
<dbReference type="PRINTS" id="PR00463">
    <property type="entry name" value="EP450I"/>
</dbReference>
<dbReference type="EMBL" id="JABXBU010000003">
    <property type="protein sequence ID" value="KAF8793234.1"/>
    <property type="molecule type" value="Genomic_DNA"/>
</dbReference>
<reference evidence="12" key="2">
    <citation type="submission" date="2020-06" db="EMBL/GenBank/DDBJ databases">
        <authorList>
            <person name="Sheffer M."/>
        </authorList>
    </citation>
    <scope>NUCLEOTIDE SEQUENCE</scope>
</reference>
<dbReference type="GO" id="GO:0005506">
    <property type="term" value="F:iron ion binding"/>
    <property type="evidence" value="ECO:0007669"/>
    <property type="project" value="InterPro"/>
</dbReference>
<evidence type="ECO:0000256" key="9">
    <source>
        <dbReference type="PIRSR" id="PIRSR602401-1"/>
    </source>
</evidence>
<keyword evidence="11" id="KW-1133">Transmembrane helix</keyword>
<proteinExistence type="inferred from homology"/>
<keyword evidence="5" id="KW-0256">Endoplasmic reticulum</keyword>